<comment type="caution">
    <text evidence="1">The sequence shown here is derived from an EMBL/GenBank/DDBJ whole genome shotgun (WGS) entry which is preliminary data.</text>
</comment>
<sequence length="34" mass="3725">FWIIKGFLAGGIAELGVGCRASWEITYELVQVPT</sequence>
<organism evidence="1">
    <name type="scientific">marine sediment metagenome</name>
    <dbReference type="NCBI Taxonomy" id="412755"/>
    <lineage>
        <taxon>unclassified sequences</taxon>
        <taxon>metagenomes</taxon>
        <taxon>ecological metagenomes</taxon>
    </lineage>
</organism>
<name>X1NQM0_9ZZZZ</name>
<gene>
    <name evidence="1" type="ORF">S06H3_27252</name>
</gene>
<feature type="non-terminal residue" evidence="1">
    <location>
        <position position="1"/>
    </location>
</feature>
<dbReference type="AlphaFoldDB" id="X1NQM0"/>
<accession>X1NQM0</accession>
<evidence type="ECO:0000313" key="1">
    <source>
        <dbReference type="EMBL" id="GAI32481.1"/>
    </source>
</evidence>
<proteinExistence type="predicted"/>
<reference evidence="1" key="1">
    <citation type="journal article" date="2014" name="Front. Microbiol.">
        <title>High frequency of phylogenetically diverse reductive dehalogenase-homologous genes in deep subseafloor sedimentary metagenomes.</title>
        <authorList>
            <person name="Kawai M."/>
            <person name="Futagami T."/>
            <person name="Toyoda A."/>
            <person name="Takaki Y."/>
            <person name="Nishi S."/>
            <person name="Hori S."/>
            <person name="Arai W."/>
            <person name="Tsubouchi T."/>
            <person name="Morono Y."/>
            <person name="Uchiyama I."/>
            <person name="Ito T."/>
            <person name="Fujiyama A."/>
            <person name="Inagaki F."/>
            <person name="Takami H."/>
        </authorList>
    </citation>
    <scope>NUCLEOTIDE SEQUENCE</scope>
    <source>
        <strain evidence="1">Expedition CK06-06</strain>
    </source>
</reference>
<protein>
    <submittedName>
        <fullName evidence="1">Uncharacterized protein</fullName>
    </submittedName>
</protein>
<dbReference type="EMBL" id="BARV01015796">
    <property type="protein sequence ID" value="GAI32481.1"/>
    <property type="molecule type" value="Genomic_DNA"/>
</dbReference>